<proteinExistence type="predicted"/>
<evidence type="ECO:0000313" key="1">
    <source>
        <dbReference type="EMBL" id="CAK5101213.1"/>
    </source>
</evidence>
<comment type="caution">
    <text evidence="1">The sequence shown here is derived from an EMBL/GenBank/DDBJ whole genome shotgun (WGS) entry which is preliminary data.</text>
</comment>
<dbReference type="EMBL" id="CAVMJV010000109">
    <property type="protein sequence ID" value="CAK5101213.1"/>
    <property type="molecule type" value="Genomic_DNA"/>
</dbReference>
<dbReference type="Proteomes" id="UP001497535">
    <property type="component" value="Unassembled WGS sequence"/>
</dbReference>
<evidence type="ECO:0000313" key="2">
    <source>
        <dbReference type="Proteomes" id="UP001497535"/>
    </source>
</evidence>
<name>A0ACB1AVF3_MELEN</name>
<reference evidence="1" key="1">
    <citation type="submission" date="2023-11" db="EMBL/GenBank/DDBJ databases">
        <authorList>
            <person name="Poullet M."/>
        </authorList>
    </citation>
    <scope>NUCLEOTIDE SEQUENCE</scope>
    <source>
        <strain evidence="1">E1834</strain>
    </source>
</reference>
<keyword evidence="2" id="KW-1185">Reference proteome</keyword>
<sequence>MFVVVLSLQIGLFNAHCPNNVLIIFISKLTVPMPYHYLHVFKYVNNQQHQQQYLQKMF</sequence>
<organism evidence="1 2">
    <name type="scientific">Meloidogyne enterolobii</name>
    <name type="common">Root-knot nematode worm</name>
    <name type="synonym">Meloidogyne mayaguensis</name>
    <dbReference type="NCBI Taxonomy" id="390850"/>
    <lineage>
        <taxon>Eukaryota</taxon>
        <taxon>Metazoa</taxon>
        <taxon>Ecdysozoa</taxon>
        <taxon>Nematoda</taxon>
        <taxon>Chromadorea</taxon>
        <taxon>Rhabditida</taxon>
        <taxon>Tylenchina</taxon>
        <taxon>Tylenchomorpha</taxon>
        <taxon>Tylenchoidea</taxon>
        <taxon>Meloidogynidae</taxon>
        <taxon>Meloidogyninae</taxon>
        <taxon>Meloidogyne</taxon>
    </lineage>
</organism>
<gene>
    <name evidence="1" type="ORF">MENTE1834_LOCUS42239</name>
</gene>
<protein>
    <submittedName>
        <fullName evidence="1">Uncharacterized protein</fullName>
    </submittedName>
</protein>
<accession>A0ACB1AVF3</accession>